<evidence type="ECO:0000256" key="3">
    <source>
        <dbReference type="ARBA" id="ARBA00023163"/>
    </source>
</evidence>
<name>A0ABR1Z144_9PEZI</name>
<evidence type="ECO:0000256" key="2">
    <source>
        <dbReference type="ARBA" id="ARBA00023015"/>
    </source>
</evidence>
<comment type="subcellular location">
    <subcellularLocation>
        <location evidence="1">Nucleus</location>
    </subcellularLocation>
</comment>
<dbReference type="Pfam" id="PF03126">
    <property type="entry name" value="Plus-3"/>
    <property type="match status" value="1"/>
</dbReference>
<comment type="caution">
    <text evidence="7">The sequence shown here is derived from an EMBL/GenBank/DDBJ whole genome shotgun (WGS) entry which is preliminary data.</text>
</comment>
<feature type="compositionally biased region" description="Basic and acidic residues" evidence="5">
    <location>
        <begin position="193"/>
        <end position="214"/>
    </location>
</feature>
<evidence type="ECO:0000313" key="7">
    <source>
        <dbReference type="EMBL" id="KAK8244685.1"/>
    </source>
</evidence>
<feature type="compositionally biased region" description="Low complexity" evidence="5">
    <location>
        <begin position="32"/>
        <end position="45"/>
    </location>
</feature>
<feature type="compositionally biased region" description="Basic and acidic residues" evidence="5">
    <location>
        <begin position="245"/>
        <end position="263"/>
    </location>
</feature>
<dbReference type="InterPro" id="IPR004343">
    <property type="entry name" value="Plus-3_dom"/>
</dbReference>
<evidence type="ECO:0000256" key="1">
    <source>
        <dbReference type="ARBA" id="ARBA00004123"/>
    </source>
</evidence>
<dbReference type="PANTHER" id="PTHR13115">
    <property type="entry name" value="RNA POLYMERASE-ASSOCIATED PROTEIN RTF1 HOMOLOG"/>
    <property type="match status" value="1"/>
</dbReference>
<dbReference type="EMBL" id="JBBWRZ010000002">
    <property type="protein sequence ID" value="KAK8244685.1"/>
    <property type="molecule type" value="Genomic_DNA"/>
</dbReference>
<reference evidence="7 8" key="1">
    <citation type="submission" date="2024-04" db="EMBL/GenBank/DDBJ databases">
        <title>Phyllosticta paracitricarpa is synonymous to the EU quarantine fungus P. citricarpa based on phylogenomic analyses.</title>
        <authorList>
            <consortium name="Lawrence Berkeley National Laboratory"/>
            <person name="Van Ingen-Buijs V.A."/>
            <person name="Van Westerhoven A.C."/>
            <person name="Haridas S."/>
            <person name="Skiadas P."/>
            <person name="Martin F."/>
            <person name="Groenewald J.Z."/>
            <person name="Crous P.W."/>
            <person name="Seidl M.F."/>
        </authorList>
    </citation>
    <scope>NUCLEOTIDE SEQUENCE [LARGE SCALE GENOMIC DNA]</scope>
    <source>
        <strain evidence="7 8">CBS 123374</strain>
    </source>
</reference>
<gene>
    <name evidence="7" type="ORF">HDK90DRAFT_508375</name>
</gene>
<evidence type="ECO:0000259" key="6">
    <source>
        <dbReference type="PROSITE" id="PS51360"/>
    </source>
</evidence>
<accession>A0ABR1Z144</accession>
<evidence type="ECO:0000313" key="8">
    <source>
        <dbReference type="Proteomes" id="UP001492380"/>
    </source>
</evidence>
<keyword evidence="2" id="KW-0805">Transcription regulation</keyword>
<dbReference type="SUPFAM" id="SSF159042">
    <property type="entry name" value="Plus3-like"/>
    <property type="match status" value="1"/>
</dbReference>
<feature type="compositionally biased region" description="Acidic residues" evidence="5">
    <location>
        <begin position="234"/>
        <end position="244"/>
    </location>
</feature>
<protein>
    <recommendedName>
        <fullName evidence="6">Plus3 domain-containing protein</fullName>
    </recommendedName>
</protein>
<dbReference type="Gene3D" id="3.90.70.200">
    <property type="entry name" value="Plus-3 domain"/>
    <property type="match status" value="1"/>
</dbReference>
<feature type="region of interest" description="Disordered" evidence="5">
    <location>
        <begin position="1"/>
        <end position="263"/>
    </location>
</feature>
<sequence length="534" mass="60391">MSDDGLDLDDELLALAGEDAGDEEQGDDLQTRQSRSPSPRSSPQPSDRHSSPEASPPRRKTKPRKTGARRRKDDSEEEGEASDGASSQDSLGSGAMDESDSDAGADSGPDDSNPYPVEGKFTSYEDKTRIMALPELERESIMAERAAEQERRAQDMNLKRLMVARQAKEDKKRKAGTADLDDDQRKSSRQRIRGGDEKLAAYKKQREQTFEQRNRRNRPRRSPSAESERHQSDLDAEGDSDVEWDERRKSPARDEPPPELRDFERVRVGRSNFAKVCFYPGFGQHLIGCFCRVHIGLNKSTGESTYRMCQIKDFVEGSPYTMQGSNGKPVKTDQHVLVTFGKAEKEWPFIMCSDSRFTESEFEKYKRTCETDSVKIPTRSKLNKYLNGIHSLLERRWTDEEIAEKLRRQNKYASEIAATTRSAPVIPTRELKLQALNKSIRKANREEVRNALTLKAAEKAAAAEKARLARLEEEQARKVTGDPLFDGSDVSRTATPSQMIKKEKKERKGIPTFTKKTMDDEMIGSMDLGIDIEI</sequence>
<dbReference type="PROSITE" id="PS51360">
    <property type="entry name" value="PLUS3"/>
    <property type="match status" value="1"/>
</dbReference>
<dbReference type="InterPro" id="IPR036128">
    <property type="entry name" value="Plus3-like_sf"/>
</dbReference>
<evidence type="ECO:0000256" key="5">
    <source>
        <dbReference type="SAM" id="MobiDB-lite"/>
    </source>
</evidence>
<proteinExistence type="predicted"/>
<feature type="compositionally biased region" description="Basic residues" evidence="5">
    <location>
        <begin position="57"/>
        <end position="70"/>
    </location>
</feature>
<dbReference type="PANTHER" id="PTHR13115:SF8">
    <property type="entry name" value="RNA POLYMERASE-ASSOCIATED PROTEIN RTF1 HOMOLOG"/>
    <property type="match status" value="1"/>
</dbReference>
<evidence type="ECO:0000256" key="4">
    <source>
        <dbReference type="ARBA" id="ARBA00023242"/>
    </source>
</evidence>
<organism evidence="7 8">
    <name type="scientific">Phyllosticta capitalensis</name>
    <dbReference type="NCBI Taxonomy" id="121624"/>
    <lineage>
        <taxon>Eukaryota</taxon>
        <taxon>Fungi</taxon>
        <taxon>Dikarya</taxon>
        <taxon>Ascomycota</taxon>
        <taxon>Pezizomycotina</taxon>
        <taxon>Dothideomycetes</taxon>
        <taxon>Dothideomycetes incertae sedis</taxon>
        <taxon>Botryosphaeriales</taxon>
        <taxon>Phyllostictaceae</taxon>
        <taxon>Phyllosticta</taxon>
    </lineage>
</organism>
<dbReference type="SMART" id="SM00719">
    <property type="entry name" value="Plus3"/>
    <property type="match status" value="1"/>
</dbReference>
<keyword evidence="8" id="KW-1185">Reference proteome</keyword>
<keyword evidence="3" id="KW-0804">Transcription</keyword>
<feature type="compositionally biased region" description="Basic and acidic residues" evidence="5">
    <location>
        <begin position="123"/>
        <end position="158"/>
    </location>
</feature>
<feature type="compositionally biased region" description="Acidic residues" evidence="5">
    <location>
        <begin position="1"/>
        <end position="12"/>
    </location>
</feature>
<feature type="region of interest" description="Disordered" evidence="5">
    <location>
        <begin position="481"/>
        <end position="507"/>
    </location>
</feature>
<feature type="domain" description="Plus3" evidence="6">
    <location>
        <begin position="257"/>
        <end position="394"/>
    </location>
</feature>
<dbReference type="Proteomes" id="UP001492380">
    <property type="component" value="Unassembled WGS sequence"/>
</dbReference>
<keyword evidence="4" id="KW-0539">Nucleus</keyword>
<feature type="compositionally biased region" description="Low complexity" evidence="5">
    <location>
        <begin position="82"/>
        <end position="96"/>
    </location>
</feature>